<dbReference type="EMBL" id="JADNRY010000305">
    <property type="protein sequence ID" value="KAF9059376.1"/>
    <property type="molecule type" value="Genomic_DNA"/>
</dbReference>
<dbReference type="GO" id="GO:0004672">
    <property type="term" value="F:protein kinase activity"/>
    <property type="evidence" value="ECO:0007669"/>
    <property type="project" value="InterPro"/>
</dbReference>
<keyword evidence="3" id="KW-1185">Reference proteome</keyword>
<evidence type="ECO:0000313" key="2">
    <source>
        <dbReference type="EMBL" id="KAF9059376.1"/>
    </source>
</evidence>
<protein>
    <recommendedName>
        <fullName evidence="1">Protein kinase domain-containing protein</fullName>
    </recommendedName>
</protein>
<dbReference type="OrthoDB" id="2379186at2759"/>
<dbReference type="PROSITE" id="PS50011">
    <property type="entry name" value="PROTEIN_KINASE_DOM"/>
    <property type="match status" value="1"/>
</dbReference>
<feature type="domain" description="Protein kinase" evidence="1">
    <location>
        <begin position="324"/>
        <end position="586"/>
    </location>
</feature>
<sequence length="586" mass="66733">MGLSYDAEDIHLIVTGEFMQSYLRVYRTDFKRIEFLSTKDLLPNSYLEDIGEKLGMRQAKFYKPPAQCTAYDESTISSLELCKLEAKESYTRFNEIYPWGVVVGENDVQFIVAPRVSDVDEVDPTRPTKRARITTRDKDPASFLTCLSKKHSQKHLPSVQELPTFLNAPLEESEKIPITQELFDYAFSRRTDDRCTKKEVSAVFKIGDVVPASLPFIRVLDTPNPSRTEAGYHHCWDDNIRNILQVLIPEGECVRHSHYHSETRNSLPDFGYLIGKRCVFRGEEKGPTSPGDPAIELVQNVVWAYDSAPYILGYYADETVVTFVALVHKNGETRHISLDRIDLKFTADRIFNLRRLINMSFVLRRLAEMVQQFSPEYATIERFDSIISFVRPKLVKKVYRCSDGLAPIGGSTRVEHLKTIYQLLKEADVPNTDSLVSAKDNVVYLQPIGLAVAPSDIGQLKDCILCILDALIKVHEIPVYHRDIRKENVLRCTDNESQWFLIDWEDASTTPTYAQPTFDRLTHGPTVLKDGHGPEVDIWGVGYLIKSSELNHPYIQDLGDRICRDSLILTARQTRELVTAAFSVSV</sequence>
<reference evidence="2" key="1">
    <citation type="submission" date="2020-11" db="EMBL/GenBank/DDBJ databases">
        <authorList>
            <consortium name="DOE Joint Genome Institute"/>
            <person name="Ahrendt S."/>
            <person name="Riley R."/>
            <person name="Andreopoulos W."/>
            <person name="Labutti K."/>
            <person name="Pangilinan J."/>
            <person name="Ruiz-Duenas F.J."/>
            <person name="Barrasa J.M."/>
            <person name="Sanchez-Garcia M."/>
            <person name="Camarero S."/>
            <person name="Miyauchi S."/>
            <person name="Serrano A."/>
            <person name="Linde D."/>
            <person name="Babiker R."/>
            <person name="Drula E."/>
            <person name="Ayuso-Fernandez I."/>
            <person name="Pacheco R."/>
            <person name="Padilla G."/>
            <person name="Ferreira P."/>
            <person name="Barriuso J."/>
            <person name="Kellner H."/>
            <person name="Castanera R."/>
            <person name="Alfaro M."/>
            <person name="Ramirez L."/>
            <person name="Pisabarro A.G."/>
            <person name="Kuo A."/>
            <person name="Tritt A."/>
            <person name="Lipzen A."/>
            <person name="He G."/>
            <person name="Yan M."/>
            <person name="Ng V."/>
            <person name="Cullen D."/>
            <person name="Martin F."/>
            <person name="Rosso M.-N."/>
            <person name="Henrissat B."/>
            <person name="Hibbett D."/>
            <person name="Martinez A.T."/>
            <person name="Grigoriev I.V."/>
        </authorList>
    </citation>
    <scope>NUCLEOTIDE SEQUENCE</scope>
    <source>
        <strain evidence="2">AH 40177</strain>
    </source>
</reference>
<name>A0A9P5P6W5_9AGAR</name>
<dbReference type="InterPro" id="IPR011009">
    <property type="entry name" value="Kinase-like_dom_sf"/>
</dbReference>
<dbReference type="InterPro" id="IPR000719">
    <property type="entry name" value="Prot_kinase_dom"/>
</dbReference>
<organism evidence="2 3">
    <name type="scientific">Rhodocollybia butyracea</name>
    <dbReference type="NCBI Taxonomy" id="206335"/>
    <lineage>
        <taxon>Eukaryota</taxon>
        <taxon>Fungi</taxon>
        <taxon>Dikarya</taxon>
        <taxon>Basidiomycota</taxon>
        <taxon>Agaricomycotina</taxon>
        <taxon>Agaricomycetes</taxon>
        <taxon>Agaricomycetidae</taxon>
        <taxon>Agaricales</taxon>
        <taxon>Marasmiineae</taxon>
        <taxon>Omphalotaceae</taxon>
        <taxon>Rhodocollybia</taxon>
    </lineage>
</organism>
<comment type="caution">
    <text evidence="2">The sequence shown here is derived from an EMBL/GenBank/DDBJ whole genome shotgun (WGS) entry which is preliminary data.</text>
</comment>
<proteinExistence type="predicted"/>
<dbReference type="Proteomes" id="UP000772434">
    <property type="component" value="Unassembled WGS sequence"/>
</dbReference>
<dbReference type="GO" id="GO:0005524">
    <property type="term" value="F:ATP binding"/>
    <property type="evidence" value="ECO:0007669"/>
    <property type="project" value="InterPro"/>
</dbReference>
<evidence type="ECO:0000259" key="1">
    <source>
        <dbReference type="PROSITE" id="PS50011"/>
    </source>
</evidence>
<evidence type="ECO:0000313" key="3">
    <source>
        <dbReference type="Proteomes" id="UP000772434"/>
    </source>
</evidence>
<gene>
    <name evidence="2" type="ORF">BDP27DRAFT_1341538</name>
</gene>
<dbReference type="SUPFAM" id="SSF56112">
    <property type="entry name" value="Protein kinase-like (PK-like)"/>
    <property type="match status" value="1"/>
</dbReference>
<dbReference type="AlphaFoldDB" id="A0A9P5P6W5"/>
<dbReference type="Gene3D" id="1.10.510.10">
    <property type="entry name" value="Transferase(Phosphotransferase) domain 1"/>
    <property type="match status" value="1"/>
</dbReference>
<accession>A0A9P5P6W5</accession>